<dbReference type="Gene3D" id="3.40.50.1820">
    <property type="entry name" value="alpha/beta hydrolase"/>
    <property type="match status" value="1"/>
</dbReference>
<gene>
    <name evidence="6" type="ORF">BKA15_006147</name>
</gene>
<feature type="binding site" evidence="3">
    <location>
        <position position="38"/>
    </location>
    <ligand>
        <name>substrate</name>
    </ligand>
</feature>
<dbReference type="SUPFAM" id="SSF53474">
    <property type="entry name" value="alpha/beta-Hydrolases"/>
    <property type="match status" value="1"/>
</dbReference>
<dbReference type="PANTHER" id="PTHR43798:SF31">
    <property type="entry name" value="AB HYDROLASE SUPERFAMILY PROTEIN YCLE"/>
    <property type="match status" value="1"/>
</dbReference>
<evidence type="ECO:0000256" key="4">
    <source>
        <dbReference type="PIRSR" id="PIRSR017388-3"/>
    </source>
</evidence>
<dbReference type="Proteomes" id="UP000569914">
    <property type="component" value="Unassembled WGS sequence"/>
</dbReference>
<dbReference type="InterPro" id="IPR012354">
    <property type="entry name" value="Esterase_lipase"/>
</dbReference>
<dbReference type="InterPro" id="IPR022742">
    <property type="entry name" value="Hydrolase_4"/>
</dbReference>
<dbReference type="Pfam" id="PF12146">
    <property type="entry name" value="Hydrolase_4"/>
    <property type="match status" value="1"/>
</dbReference>
<dbReference type="PANTHER" id="PTHR43798">
    <property type="entry name" value="MONOACYLGLYCEROL LIPASE"/>
    <property type="match status" value="1"/>
</dbReference>
<sequence length="272" mass="29404">MNTPRMSPAGLGRVSVRPGAEAFRGGTGETAILLCHGFTGSPKSLRAWAEDLIGRGYTVDLPRLPGHGTDWRELNATDWTDWYACVERALLELARKHRTVFVFGLSMGGSLALRLAAEHADKVAGLVLVNPSVRNPDPRLYALPVLQLLTPSLAGITNDIALPGVDEGGYDRLPLRALRSLTKLWRDVSGRLDQVTAPLLLFRSEIDHVVDPSSARLILEAVNSPTTEEIVLRRSYHVATMDADAPEIFDRSAAFCSVIAGEARSAGSEGVT</sequence>
<feature type="active site" description="Charge relay system" evidence="2">
    <location>
        <position position="207"/>
    </location>
</feature>
<dbReference type="AlphaFoldDB" id="A0A7Y9LFG5"/>
<reference evidence="6 7" key="1">
    <citation type="submission" date="2020-07" db="EMBL/GenBank/DDBJ databases">
        <title>Sequencing the genomes of 1000 actinobacteria strains.</title>
        <authorList>
            <person name="Klenk H.-P."/>
        </authorList>
    </citation>
    <scope>NUCLEOTIDE SEQUENCE [LARGE SCALE GENOMIC DNA]</scope>
    <source>
        <strain evidence="6 7">DSM 22083</strain>
    </source>
</reference>
<evidence type="ECO:0000259" key="5">
    <source>
        <dbReference type="Pfam" id="PF12146"/>
    </source>
</evidence>
<evidence type="ECO:0000256" key="1">
    <source>
        <dbReference type="ARBA" id="ARBA00022801"/>
    </source>
</evidence>
<feature type="domain" description="Serine aminopeptidase S33" evidence="5">
    <location>
        <begin position="31"/>
        <end position="242"/>
    </location>
</feature>
<evidence type="ECO:0000256" key="3">
    <source>
        <dbReference type="PIRSR" id="PIRSR017388-2"/>
    </source>
</evidence>
<evidence type="ECO:0000256" key="2">
    <source>
        <dbReference type="PIRSR" id="PIRSR017388-1"/>
    </source>
</evidence>
<dbReference type="GO" id="GO:0016020">
    <property type="term" value="C:membrane"/>
    <property type="evidence" value="ECO:0007669"/>
    <property type="project" value="TreeGrafter"/>
</dbReference>
<organism evidence="6 7">
    <name type="scientific">Microlunatus parietis</name>
    <dbReference type="NCBI Taxonomy" id="682979"/>
    <lineage>
        <taxon>Bacteria</taxon>
        <taxon>Bacillati</taxon>
        <taxon>Actinomycetota</taxon>
        <taxon>Actinomycetes</taxon>
        <taxon>Propionibacteriales</taxon>
        <taxon>Propionibacteriaceae</taxon>
        <taxon>Microlunatus</taxon>
    </lineage>
</organism>
<accession>A0A7Y9LFG5</accession>
<dbReference type="PIRSF" id="PIRSF017388">
    <property type="entry name" value="Esterase_lipase"/>
    <property type="match status" value="1"/>
</dbReference>
<dbReference type="GO" id="GO:0106435">
    <property type="term" value="F:carboxylesterase activity"/>
    <property type="evidence" value="ECO:0007669"/>
    <property type="project" value="UniProtKB-EC"/>
</dbReference>
<dbReference type="RefSeq" id="WP_246322456.1">
    <property type="nucleotide sequence ID" value="NZ_JACCBU010000001.1"/>
</dbReference>
<keyword evidence="7" id="KW-1185">Reference proteome</keyword>
<proteinExistence type="predicted"/>
<comment type="caution">
    <text evidence="6">The sequence shown here is derived from an EMBL/GenBank/DDBJ whole genome shotgun (WGS) entry which is preliminary data.</text>
</comment>
<dbReference type="InterPro" id="IPR050266">
    <property type="entry name" value="AB_hydrolase_sf"/>
</dbReference>
<feature type="binding site" evidence="3">
    <location>
        <position position="107"/>
    </location>
    <ligand>
        <name>substrate</name>
    </ligand>
</feature>
<evidence type="ECO:0000313" key="7">
    <source>
        <dbReference type="Proteomes" id="UP000569914"/>
    </source>
</evidence>
<dbReference type="EC" id="3.1.1.1" evidence="6"/>
<feature type="site" description="Important for substrate specificity" evidence="4">
    <location>
        <position position="156"/>
    </location>
</feature>
<feature type="active site" description="Charge relay system" evidence="2">
    <location>
        <position position="237"/>
    </location>
</feature>
<protein>
    <submittedName>
        <fullName evidence="6">Carboxylesterase</fullName>
        <ecNumber evidence="6">3.1.1.1</ecNumber>
    </submittedName>
</protein>
<feature type="active site" description="Nucleophile" evidence="2">
    <location>
        <position position="106"/>
    </location>
</feature>
<dbReference type="InterPro" id="IPR029058">
    <property type="entry name" value="AB_hydrolase_fold"/>
</dbReference>
<evidence type="ECO:0000313" key="6">
    <source>
        <dbReference type="EMBL" id="NYE74818.1"/>
    </source>
</evidence>
<name>A0A7Y9LFG5_9ACTN</name>
<keyword evidence="1 6" id="KW-0378">Hydrolase</keyword>
<dbReference type="EMBL" id="JACCBU010000001">
    <property type="protein sequence ID" value="NYE74818.1"/>
    <property type="molecule type" value="Genomic_DNA"/>
</dbReference>